<feature type="domain" description="PAC" evidence="2">
    <location>
        <begin position="95"/>
        <end position="148"/>
    </location>
</feature>
<dbReference type="Gene3D" id="3.30.450.20">
    <property type="entry name" value="PAS domain"/>
    <property type="match status" value="2"/>
</dbReference>
<dbReference type="PROSITE" id="PS50112">
    <property type="entry name" value="PAS"/>
    <property type="match status" value="1"/>
</dbReference>
<dbReference type="Gene3D" id="2.10.70.100">
    <property type="match status" value="1"/>
</dbReference>
<evidence type="ECO:0000259" key="2">
    <source>
        <dbReference type="PROSITE" id="PS50113"/>
    </source>
</evidence>
<dbReference type="InterPro" id="IPR035965">
    <property type="entry name" value="PAS-like_dom_sf"/>
</dbReference>
<dbReference type="PROSITE" id="PS50887">
    <property type="entry name" value="GGDEF"/>
    <property type="match status" value="1"/>
</dbReference>
<dbReference type="AlphaFoldDB" id="A0A657M223"/>
<dbReference type="SUPFAM" id="SSF55073">
    <property type="entry name" value="Nucleotide cyclase"/>
    <property type="match status" value="1"/>
</dbReference>
<dbReference type="InterPro" id="IPR052155">
    <property type="entry name" value="Biofilm_reg_signaling"/>
</dbReference>
<evidence type="ECO:0000313" key="5">
    <source>
        <dbReference type="Proteomes" id="UP000182661"/>
    </source>
</evidence>
<dbReference type="PANTHER" id="PTHR44757">
    <property type="entry name" value="DIGUANYLATE CYCLASE DGCP"/>
    <property type="match status" value="1"/>
</dbReference>
<gene>
    <name evidence="4" type="ORF">AX760_25185</name>
</gene>
<dbReference type="CDD" id="cd00130">
    <property type="entry name" value="PAS"/>
    <property type="match status" value="2"/>
</dbReference>
<dbReference type="CDD" id="cd01949">
    <property type="entry name" value="GGDEF"/>
    <property type="match status" value="1"/>
</dbReference>
<dbReference type="Pfam" id="PF08447">
    <property type="entry name" value="PAS_3"/>
    <property type="match status" value="2"/>
</dbReference>
<organism evidence="4 5">
    <name type="scientific">Pararhizobium antarcticum</name>
    <dbReference type="NCBI Taxonomy" id="1798805"/>
    <lineage>
        <taxon>Bacteria</taxon>
        <taxon>Pseudomonadati</taxon>
        <taxon>Pseudomonadota</taxon>
        <taxon>Alphaproteobacteria</taxon>
        <taxon>Hyphomicrobiales</taxon>
        <taxon>Rhizobiaceae</taxon>
        <taxon>Rhizobium/Agrobacterium group</taxon>
        <taxon>Pararhizobium</taxon>
    </lineage>
</organism>
<dbReference type="Proteomes" id="UP000182661">
    <property type="component" value="Unassembled WGS sequence"/>
</dbReference>
<reference evidence="4 5" key="1">
    <citation type="submission" date="2016-02" db="EMBL/GenBank/DDBJ databases">
        <title>Genome sequencing of a beta-galactosidase producing bacteria Rhizobium sp. 59.</title>
        <authorList>
            <person name="Wang D."/>
            <person name="Kot W."/>
            <person name="Qin Y."/>
            <person name="Hansen L."/>
            <person name="Naqvi K."/>
            <person name="Rensing C."/>
        </authorList>
    </citation>
    <scope>NUCLEOTIDE SEQUENCE [LARGE SCALE GENOMIC DNA]</scope>
    <source>
        <strain evidence="4 5">59</strain>
    </source>
</reference>
<feature type="domain" description="PAS" evidence="1">
    <location>
        <begin position="149"/>
        <end position="223"/>
    </location>
</feature>
<name>A0A657M223_9HYPH</name>
<dbReference type="SMART" id="SM00267">
    <property type="entry name" value="GGDEF"/>
    <property type="match status" value="1"/>
</dbReference>
<dbReference type="PANTHER" id="PTHR44757:SF2">
    <property type="entry name" value="BIOFILM ARCHITECTURE MAINTENANCE PROTEIN MBAA"/>
    <property type="match status" value="1"/>
</dbReference>
<dbReference type="InterPro" id="IPR001610">
    <property type="entry name" value="PAC"/>
</dbReference>
<keyword evidence="5" id="KW-1185">Reference proteome</keyword>
<sequence length="457" mass="51308">MVRLELQRLKGQLVRCQGLEEGWRRALDASNQGAWAHDLELAEFYYSEGWRRIRGIVGEMEDLSLEAWIKSVHPEDRVKVLAAIDAQNSGQAEFNLFEYRERHRAGHWVWIESRSSILARDDAGRATRIVGTDADITARKSAEQTIEDISRKLALAIEVAEIALFEADLDTGVVRRDRRLHEMYGLDREISLLDETGVLLRESLHPEDREACISRITAGIESGLPFENEFRIVTPTNEIRHLKSRSVPFVDQEGREKLLGVNWDITKDRNIQKALRDAAAHAEARSRALEEAKETIRQIAIQDELTGLLNRRGLNEHFATWKDDRAGFSAILHLDLDNFKSVNDEFGHQAGDTVLKTAAERIRAQLKDGDVLARWGGDEFVLLCAAGRRHDEIAQLGSAIVAALREPCEFPGGVGQIGASIGVAEDQDELTPDELLVRADSALYRAKALGRSRVIFA</sequence>
<dbReference type="InterPro" id="IPR000014">
    <property type="entry name" value="PAS"/>
</dbReference>
<dbReference type="Gene3D" id="3.30.70.270">
    <property type="match status" value="1"/>
</dbReference>
<evidence type="ECO:0000259" key="3">
    <source>
        <dbReference type="PROSITE" id="PS50887"/>
    </source>
</evidence>
<dbReference type="SUPFAM" id="SSF55785">
    <property type="entry name" value="PYP-like sensor domain (PAS domain)"/>
    <property type="match status" value="2"/>
</dbReference>
<feature type="domain" description="PAC" evidence="2">
    <location>
        <begin position="226"/>
        <end position="277"/>
    </location>
</feature>
<dbReference type="NCBIfam" id="TIGR00254">
    <property type="entry name" value="GGDEF"/>
    <property type="match status" value="1"/>
</dbReference>
<dbReference type="Pfam" id="PF00990">
    <property type="entry name" value="GGDEF"/>
    <property type="match status" value="1"/>
</dbReference>
<dbReference type="InterPro" id="IPR029787">
    <property type="entry name" value="Nucleotide_cyclase"/>
</dbReference>
<dbReference type="RefSeq" id="WP_071831175.1">
    <property type="nucleotide sequence ID" value="NZ_LSRP01000010.1"/>
</dbReference>
<dbReference type="InterPro" id="IPR000700">
    <property type="entry name" value="PAS-assoc_C"/>
</dbReference>
<dbReference type="InterPro" id="IPR013655">
    <property type="entry name" value="PAS_fold_3"/>
</dbReference>
<feature type="domain" description="GGDEF" evidence="3">
    <location>
        <begin position="327"/>
        <end position="457"/>
    </location>
</feature>
<proteinExistence type="predicted"/>
<dbReference type="NCBIfam" id="TIGR00229">
    <property type="entry name" value="sensory_box"/>
    <property type="match status" value="1"/>
</dbReference>
<dbReference type="PROSITE" id="PS50113">
    <property type="entry name" value="PAC"/>
    <property type="match status" value="2"/>
</dbReference>
<evidence type="ECO:0000313" key="4">
    <source>
        <dbReference type="EMBL" id="OJG00922.1"/>
    </source>
</evidence>
<accession>A0A657M223</accession>
<evidence type="ECO:0000259" key="1">
    <source>
        <dbReference type="PROSITE" id="PS50112"/>
    </source>
</evidence>
<dbReference type="SMART" id="SM00086">
    <property type="entry name" value="PAC"/>
    <property type="match status" value="2"/>
</dbReference>
<dbReference type="InterPro" id="IPR000160">
    <property type="entry name" value="GGDEF_dom"/>
</dbReference>
<comment type="caution">
    <text evidence="4">The sequence shown here is derived from an EMBL/GenBank/DDBJ whole genome shotgun (WGS) entry which is preliminary data.</text>
</comment>
<dbReference type="EMBL" id="LSRP01000010">
    <property type="protein sequence ID" value="OJG00922.1"/>
    <property type="molecule type" value="Genomic_DNA"/>
</dbReference>
<dbReference type="InterPro" id="IPR043128">
    <property type="entry name" value="Rev_trsase/Diguanyl_cyclase"/>
</dbReference>
<protein>
    <submittedName>
        <fullName evidence="4">Uncharacterized protein</fullName>
    </submittedName>
</protein>